<evidence type="ECO:0000259" key="13">
    <source>
        <dbReference type="PROSITE" id="PS51192"/>
    </source>
</evidence>
<feature type="binding site" evidence="12">
    <location>
        <position position="631"/>
    </location>
    <ligand>
        <name>Zn(2+)</name>
        <dbReference type="ChEBI" id="CHEBI:29105"/>
        <label>1</label>
    </ligand>
</feature>
<keyword evidence="5 12" id="KW-0378">Hydrolase</keyword>
<evidence type="ECO:0000256" key="8">
    <source>
        <dbReference type="ARBA" id="ARBA00022840"/>
    </source>
</evidence>
<gene>
    <name evidence="12 15" type="primary">priA</name>
    <name evidence="14" type="ORF">ATHL_03215</name>
    <name evidence="15" type="ORF">DEQ80_05755</name>
</gene>
<reference evidence="14" key="1">
    <citation type="journal article" date="2015" name="Genome Announc.">
        <title>Draft Genome Sequences of Anaerolinea thermolimosa IMO-1, Bellilinea caldifistulae GOMI-1, Leptolinea tardivitalis YMTK-2, Levilinea saccharolytica KIBI-1, Longilinea arvoryzae KOME-1, Previously Described as Members of the Class Anaerolineae (Chloroflexi).</title>
        <authorList>
            <person name="Matsuura N."/>
            <person name="Tourlousse M.D."/>
            <person name="Ohashi A."/>
            <person name="Hugenholtz P."/>
            <person name="Sekiguchi Y."/>
        </authorList>
    </citation>
    <scope>NUCLEOTIDE SEQUENCE</scope>
    <source>
        <strain evidence="14">IMO-1</strain>
    </source>
</reference>
<dbReference type="PROSITE" id="PS51192">
    <property type="entry name" value="HELICASE_ATP_BIND_1"/>
    <property type="match status" value="1"/>
</dbReference>
<reference evidence="15 17" key="3">
    <citation type="journal article" date="2018" name="Nat. Biotechnol.">
        <title>A standardized bacterial taxonomy based on genome phylogeny substantially revises the tree of life.</title>
        <authorList>
            <person name="Parks D.H."/>
            <person name="Chuvochina M."/>
            <person name="Waite D.W."/>
            <person name="Rinke C."/>
            <person name="Skarshewski A."/>
            <person name="Chaumeil P.A."/>
            <person name="Hugenholtz P."/>
        </authorList>
    </citation>
    <scope>NUCLEOTIDE SEQUENCE [LARGE SCALE GENOMIC DNA]</scope>
    <source>
        <strain evidence="15">UBA8781</strain>
    </source>
</reference>
<feature type="binding site" evidence="12">
    <location>
        <position position="621"/>
    </location>
    <ligand>
        <name>Zn(2+)</name>
        <dbReference type="ChEBI" id="CHEBI:29105"/>
        <label>2</label>
    </ligand>
</feature>
<dbReference type="InterPro" id="IPR011545">
    <property type="entry name" value="DEAD/DEAH_box_helicase_dom"/>
</dbReference>
<dbReference type="AlphaFoldDB" id="A0A3D1JFW4"/>
<feature type="binding site" evidence="12">
    <location>
        <position position="603"/>
    </location>
    <ligand>
        <name>Zn(2+)</name>
        <dbReference type="ChEBI" id="CHEBI:29105"/>
        <label>2</label>
    </ligand>
</feature>
<name>A0A3D1JFW4_9CHLR</name>
<feature type="binding site" evidence="12">
    <location>
        <position position="634"/>
    </location>
    <ligand>
        <name>Zn(2+)</name>
        <dbReference type="ChEBI" id="CHEBI:29105"/>
        <label>1</label>
    </ligand>
</feature>
<feature type="binding site" evidence="12">
    <location>
        <position position="618"/>
    </location>
    <ligand>
        <name>Zn(2+)</name>
        <dbReference type="ChEBI" id="CHEBI:29105"/>
        <label>2</label>
    </ligand>
</feature>
<dbReference type="PANTHER" id="PTHR30580:SF0">
    <property type="entry name" value="PRIMOSOMAL PROTEIN N"/>
    <property type="match status" value="1"/>
</dbReference>
<dbReference type="FunFam" id="3.40.50.300:FF:000489">
    <property type="entry name" value="Primosome assembly protein PriA"/>
    <property type="match status" value="1"/>
</dbReference>
<evidence type="ECO:0000256" key="1">
    <source>
        <dbReference type="ARBA" id="ARBA00022515"/>
    </source>
</evidence>
<dbReference type="GO" id="GO:0006270">
    <property type="term" value="P:DNA replication initiation"/>
    <property type="evidence" value="ECO:0007669"/>
    <property type="project" value="TreeGrafter"/>
</dbReference>
<evidence type="ECO:0000256" key="7">
    <source>
        <dbReference type="ARBA" id="ARBA00022833"/>
    </source>
</evidence>
<comment type="cofactor">
    <cofactor evidence="12">
        <name>Zn(2+)</name>
        <dbReference type="ChEBI" id="CHEBI:29105"/>
    </cofactor>
    <text evidence="12">Binds 2 zinc ions per subunit.</text>
</comment>
<dbReference type="InterPro" id="IPR041222">
    <property type="entry name" value="PriA_3primeBD"/>
</dbReference>
<evidence type="ECO:0000256" key="12">
    <source>
        <dbReference type="HAMAP-Rule" id="MF_00983"/>
    </source>
</evidence>
<dbReference type="EMBL" id="DF967966">
    <property type="protein sequence ID" value="GAP08313.1"/>
    <property type="molecule type" value="Genomic_DNA"/>
</dbReference>
<comment type="subunit">
    <text evidence="12">Component of the replication restart primosome.</text>
</comment>
<evidence type="ECO:0000313" key="15">
    <source>
        <dbReference type="EMBL" id="HCE17344.1"/>
    </source>
</evidence>
<keyword evidence="4 12" id="KW-0547">Nucleotide-binding</keyword>
<comment type="catalytic activity">
    <reaction evidence="11 12">
        <text>ATP + H2O = ADP + phosphate + H(+)</text>
        <dbReference type="Rhea" id="RHEA:13065"/>
        <dbReference type="ChEBI" id="CHEBI:15377"/>
        <dbReference type="ChEBI" id="CHEBI:15378"/>
        <dbReference type="ChEBI" id="CHEBI:30616"/>
        <dbReference type="ChEBI" id="CHEBI:43474"/>
        <dbReference type="ChEBI" id="CHEBI:456216"/>
        <dbReference type="EC" id="5.6.2.4"/>
    </reaction>
</comment>
<dbReference type="InterPro" id="IPR040498">
    <property type="entry name" value="PriA_CRR"/>
</dbReference>
<dbReference type="GO" id="GO:0006269">
    <property type="term" value="P:DNA replication, synthesis of primer"/>
    <property type="evidence" value="ECO:0007669"/>
    <property type="project" value="UniProtKB-KW"/>
</dbReference>
<dbReference type="InterPro" id="IPR014001">
    <property type="entry name" value="Helicase_ATP-bd"/>
</dbReference>
<accession>A0A3D1JFW4</accession>
<dbReference type="InterPro" id="IPR027417">
    <property type="entry name" value="P-loop_NTPase"/>
</dbReference>
<evidence type="ECO:0000313" key="14">
    <source>
        <dbReference type="EMBL" id="GAP08313.1"/>
    </source>
</evidence>
<proteinExistence type="inferred from homology"/>
<dbReference type="SUPFAM" id="SSF52540">
    <property type="entry name" value="P-loop containing nucleoside triphosphate hydrolases"/>
    <property type="match status" value="1"/>
</dbReference>
<feature type="binding site" evidence="12">
    <location>
        <position position="600"/>
    </location>
    <ligand>
        <name>Zn(2+)</name>
        <dbReference type="ChEBI" id="CHEBI:29105"/>
        <label>2</label>
    </ligand>
</feature>
<dbReference type="GO" id="GO:0003677">
    <property type="term" value="F:DNA binding"/>
    <property type="evidence" value="ECO:0007669"/>
    <property type="project" value="UniProtKB-UniRule"/>
</dbReference>
<dbReference type="EMBL" id="DPBP01000024">
    <property type="protein sequence ID" value="HCE17344.1"/>
    <property type="molecule type" value="Genomic_DNA"/>
</dbReference>
<feature type="binding site" evidence="12">
    <location>
        <position position="594"/>
    </location>
    <ligand>
        <name>Zn(2+)</name>
        <dbReference type="ChEBI" id="CHEBI:29105"/>
        <label>1</label>
    </ligand>
</feature>
<keyword evidence="9 12" id="KW-0238">DNA-binding</keyword>
<dbReference type="Gene3D" id="3.40.1440.60">
    <property type="entry name" value="PriA, 3(prime) DNA-binding domain"/>
    <property type="match status" value="1"/>
</dbReference>
<protein>
    <recommendedName>
        <fullName evidence="12">Replication restart protein PriA</fullName>
    </recommendedName>
    <alternativeName>
        <fullName evidence="12">ATP-dependent DNA helicase PriA</fullName>
        <ecNumber evidence="12">5.6.2.4</ecNumber>
    </alternativeName>
    <alternativeName>
        <fullName evidence="12">DNA 3'-5' helicase PriA</fullName>
    </alternativeName>
</protein>
<feature type="binding site" evidence="12">
    <location>
        <position position="591"/>
    </location>
    <ligand>
        <name>Zn(2+)</name>
        <dbReference type="ChEBI" id="CHEBI:29105"/>
        <label>1</label>
    </ligand>
</feature>
<dbReference type="GO" id="GO:0008270">
    <property type="term" value="F:zinc ion binding"/>
    <property type="evidence" value="ECO:0007669"/>
    <property type="project" value="UniProtKB-UniRule"/>
</dbReference>
<dbReference type="Pfam" id="PF17764">
    <property type="entry name" value="PriA_3primeBD"/>
    <property type="match status" value="1"/>
</dbReference>
<evidence type="ECO:0000256" key="10">
    <source>
        <dbReference type="ARBA" id="ARBA00023235"/>
    </source>
</evidence>
<dbReference type="SMART" id="SM00487">
    <property type="entry name" value="DEXDc"/>
    <property type="match status" value="1"/>
</dbReference>
<dbReference type="GO" id="GO:0016787">
    <property type="term" value="F:hydrolase activity"/>
    <property type="evidence" value="ECO:0007669"/>
    <property type="project" value="UniProtKB-KW"/>
</dbReference>
<feature type="domain" description="Helicase ATP-binding" evidence="13">
    <location>
        <begin position="335"/>
        <end position="502"/>
    </location>
</feature>
<dbReference type="HAMAP" id="MF_00983">
    <property type="entry name" value="PriA"/>
    <property type="match status" value="1"/>
</dbReference>
<evidence type="ECO:0000256" key="9">
    <source>
        <dbReference type="ARBA" id="ARBA00023125"/>
    </source>
</evidence>
<keyword evidence="16" id="KW-1185">Reference proteome</keyword>
<comment type="similarity">
    <text evidence="12">Belongs to the helicase family. PriA subfamily.</text>
</comment>
<dbReference type="GO" id="GO:0043138">
    <property type="term" value="F:3'-5' DNA helicase activity"/>
    <property type="evidence" value="ECO:0007669"/>
    <property type="project" value="UniProtKB-EC"/>
</dbReference>
<comment type="function">
    <text evidence="12">Initiates the restart of stalled replication forks, which reloads the replicative helicase on sites other than the origin of replication. Recognizes and binds to abandoned replication forks and remodels them to uncover a helicase loading site. Promotes assembly of the primosome at these replication forks.</text>
</comment>
<evidence type="ECO:0000313" key="16">
    <source>
        <dbReference type="Proteomes" id="UP000253922"/>
    </source>
</evidence>
<evidence type="ECO:0000256" key="5">
    <source>
        <dbReference type="ARBA" id="ARBA00022801"/>
    </source>
</evidence>
<dbReference type="NCBIfam" id="TIGR00595">
    <property type="entry name" value="priA"/>
    <property type="match status" value="1"/>
</dbReference>
<reference evidence="16" key="2">
    <citation type="submission" date="2015-07" db="EMBL/GenBank/DDBJ databases">
        <title>Draft Genome Sequences of Anaerolinea thermolimosa IMO-1, Bellilinea caldifistulae GOMI-1, Leptolinea tardivitalis YMTK-2, Levilinea saccharolytica KIBI-1,Longilinea arvoryzae KOME-1, Previously Described as Members of the Anaerolineaceae (Chloroflexi).</title>
        <authorList>
            <person name="Sekiguchi Y."/>
            <person name="Ohashi A."/>
            <person name="Matsuura N."/>
            <person name="Tourlousse M.D."/>
        </authorList>
    </citation>
    <scope>NUCLEOTIDE SEQUENCE [LARGE SCALE GENOMIC DNA]</scope>
    <source>
        <strain evidence="16">IMO-1</strain>
    </source>
</reference>
<organism evidence="15 17">
    <name type="scientific">Anaerolinea thermolimosa</name>
    <dbReference type="NCBI Taxonomy" id="229919"/>
    <lineage>
        <taxon>Bacteria</taxon>
        <taxon>Bacillati</taxon>
        <taxon>Chloroflexota</taxon>
        <taxon>Anaerolineae</taxon>
        <taxon>Anaerolineales</taxon>
        <taxon>Anaerolineaceae</taxon>
        <taxon>Anaerolinea</taxon>
    </lineage>
</organism>
<keyword evidence="1 12" id="KW-0639">Primosome</keyword>
<evidence type="ECO:0000256" key="2">
    <source>
        <dbReference type="ARBA" id="ARBA00022705"/>
    </source>
</evidence>
<keyword evidence="6 12" id="KW-0347">Helicase</keyword>
<keyword evidence="2 12" id="KW-0235">DNA replication</keyword>
<dbReference type="Proteomes" id="UP000264141">
    <property type="component" value="Unassembled WGS sequence"/>
</dbReference>
<dbReference type="GO" id="GO:0006302">
    <property type="term" value="P:double-strand break repair"/>
    <property type="evidence" value="ECO:0007669"/>
    <property type="project" value="InterPro"/>
</dbReference>
<dbReference type="InterPro" id="IPR005259">
    <property type="entry name" value="PriA"/>
</dbReference>
<dbReference type="STRING" id="229919.GCA_001050195_03154"/>
<evidence type="ECO:0000256" key="11">
    <source>
        <dbReference type="ARBA" id="ARBA00048988"/>
    </source>
</evidence>
<evidence type="ECO:0000313" key="17">
    <source>
        <dbReference type="Proteomes" id="UP000264141"/>
    </source>
</evidence>
<comment type="catalytic activity">
    <reaction evidence="12">
        <text>Couples ATP hydrolysis with the unwinding of duplex DNA by translocating in the 3'-5' direction.</text>
        <dbReference type="EC" id="5.6.2.4"/>
    </reaction>
</comment>
<keyword evidence="3 12" id="KW-0479">Metal-binding</keyword>
<dbReference type="Proteomes" id="UP000253922">
    <property type="component" value="Unassembled WGS sequence"/>
</dbReference>
<dbReference type="GO" id="GO:1990077">
    <property type="term" value="C:primosome complex"/>
    <property type="evidence" value="ECO:0007669"/>
    <property type="project" value="UniProtKB-UniRule"/>
</dbReference>
<dbReference type="InterPro" id="IPR041236">
    <property type="entry name" value="PriA_C"/>
</dbReference>
<dbReference type="InterPro" id="IPR042115">
    <property type="entry name" value="PriA_3primeBD_sf"/>
</dbReference>
<dbReference type="GO" id="GO:0006310">
    <property type="term" value="P:DNA recombination"/>
    <property type="evidence" value="ECO:0007669"/>
    <property type="project" value="InterPro"/>
</dbReference>
<dbReference type="Pfam" id="PF18319">
    <property type="entry name" value="Zn_ribbon_PriA"/>
    <property type="match status" value="1"/>
</dbReference>
<dbReference type="Pfam" id="PF00270">
    <property type="entry name" value="DEAD"/>
    <property type="match status" value="1"/>
</dbReference>
<dbReference type="Pfam" id="PF18074">
    <property type="entry name" value="PriA_C"/>
    <property type="match status" value="1"/>
</dbReference>
<evidence type="ECO:0000256" key="4">
    <source>
        <dbReference type="ARBA" id="ARBA00022741"/>
    </source>
</evidence>
<evidence type="ECO:0000256" key="3">
    <source>
        <dbReference type="ARBA" id="ARBA00022723"/>
    </source>
</evidence>
<sequence length="877" mass="98756">MDVERLHQELQNIRPDKHRQRRSRVNTGCGFDYNEGMAVYVEVAVNLPVTVGMFHYHLPEEDWAHHVAPGSLVVVPLGNKQVQGIVWRTLEHPEVAETRPVLQLLDPSPVLTPIQLALAEWMAHETLYPLATCFDLMLPPGLSQQVDLLYRLNEPALPSEGLTPVQARLVALLRERGPLRRRQIDAHLPRVNWRPVAQAMVRRGWLVAHAVLLPPTARPKQARAVRLAIPPEEIDTRLAAIPRQKPHVLARRKAILTFLAGQNEPVQPAWVFASAGGGNATDLQRLAEAGLIAYEEVEIWRDPLERVEFVLNEAPDLTRDQGAAWEAVLAAIQRAAQGEAPPPHILHGITGSGKTEIYLQAVGETLRQGRQALVLVPEIALTPQTVRRFAARFPGKVGLVHSRLSPGERYDTWRRARSGELPIIIGPRSALFMPLPHPGLIVLDEFHDESYYQEDFPPAYSAVEAALALGRLARAVVLLGSATPDLNLLYRARQRQWPVLSLPTRILAHRQAVAHQFRQLGRPLPELTREGERAILDLPPVQVVDMRQELKAGNRTIFSRILQKELEQVLENGQQAILFLNRRGAATYVFCRACGAVLKCPRCDLPLTYHSGPEALICHSCNYRRKLPERCPACNSTSIRQMGLGTERVEAEVQARFPGVRTLRWDWETTRQKDSHDLILSHFTAHRADVLIGTQMVAKGLDLPLVTLVGVILADVGLQLPDYRAAERGFQLLTQVAGRAGRSPLGGKVVLQTYLPDHYAIQAASRYDFEGFMRQELAYRRKLGYPPFARLVRLELRDRDERRLEQEARRMSQQIQTWLDEGDFRATEIIGPAPCFFSRRGGEYRWQIILRGPDPASVLRGRPLGEWYVQVDPLSLL</sequence>
<evidence type="ECO:0000256" key="6">
    <source>
        <dbReference type="ARBA" id="ARBA00022806"/>
    </source>
</evidence>
<dbReference type="OrthoDB" id="9759544at2"/>
<dbReference type="PANTHER" id="PTHR30580">
    <property type="entry name" value="PRIMOSOMAL PROTEIN N"/>
    <property type="match status" value="1"/>
</dbReference>
<keyword evidence="10 12" id="KW-0413">Isomerase</keyword>
<dbReference type="CDD" id="cd18804">
    <property type="entry name" value="SF2_C_priA"/>
    <property type="match status" value="1"/>
</dbReference>
<keyword evidence="8 12" id="KW-0067">ATP-binding</keyword>
<dbReference type="GO" id="GO:0005524">
    <property type="term" value="F:ATP binding"/>
    <property type="evidence" value="ECO:0007669"/>
    <property type="project" value="UniProtKB-UniRule"/>
</dbReference>
<keyword evidence="7 12" id="KW-0862">Zinc</keyword>
<dbReference type="Gene3D" id="3.40.50.300">
    <property type="entry name" value="P-loop containing nucleotide triphosphate hydrolases"/>
    <property type="match status" value="2"/>
</dbReference>
<dbReference type="EC" id="5.6.2.4" evidence="12"/>